<dbReference type="Pfam" id="PF07724">
    <property type="entry name" value="AAA_2"/>
    <property type="match status" value="1"/>
</dbReference>
<dbReference type="InterPro" id="IPR050130">
    <property type="entry name" value="ClpA_ClpB"/>
</dbReference>
<dbReference type="PANTHER" id="PTHR11638">
    <property type="entry name" value="ATP-DEPENDENT CLP PROTEASE"/>
    <property type="match status" value="1"/>
</dbReference>
<dbReference type="RefSeq" id="XP_033604514.1">
    <property type="nucleotide sequence ID" value="XM_033746469.1"/>
</dbReference>
<keyword evidence="6" id="KW-1185">Reference proteome</keyword>
<dbReference type="GO" id="GO:0005524">
    <property type="term" value="F:ATP binding"/>
    <property type="evidence" value="ECO:0007669"/>
    <property type="project" value="UniProtKB-KW"/>
</dbReference>
<dbReference type="SMART" id="SM00248">
    <property type="entry name" value="ANK"/>
    <property type="match status" value="1"/>
</dbReference>
<evidence type="ECO:0000256" key="2">
    <source>
        <dbReference type="ARBA" id="ARBA00022840"/>
    </source>
</evidence>
<dbReference type="AlphaFoldDB" id="A0A6A6WGY6"/>
<dbReference type="GO" id="GO:0034605">
    <property type="term" value="P:cellular response to heat"/>
    <property type="evidence" value="ECO:0007669"/>
    <property type="project" value="TreeGrafter"/>
</dbReference>
<dbReference type="Proteomes" id="UP000799437">
    <property type="component" value="Unassembled WGS sequence"/>
</dbReference>
<keyword evidence="2" id="KW-0067">ATP-binding</keyword>
<dbReference type="InterPro" id="IPR036770">
    <property type="entry name" value="Ankyrin_rpt-contain_sf"/>
</dbReference>
<dbReference type="OrthoDB" id="47330at2759"/>
<evidence type="ECO:0000259" key="4">
    <source>
        <dbReference type="Pfam" id="PF07724"/>
    </source>
</evidence>
<dbReference type="InterPro" id="IPR001270">
    <property type="entry name" value="ClpA/B"/>
</dbReference>
<evidence type="ECO:0000256" key="3">
    <source>
        <dbReference type="PROSITE-ProRule" id="PRU00023"/>
    </source>
</evidence>
<dbReference type="GO" id="GO:0016887">
    <property type="term" value="F:ATP hydrolysis activity"/>
    <property type="evidence" value="ECO:0007669"/>
    <property type="project" value="InterPro"/>
</dbReference>
<keyword evidence="3" id="KW-0040">ANK repeat</keyword>
<protein>
    <submittedName>
        <fullName evidence="5">P-loop containing nucleoside triphosphate hydrolase protein</fullName>
    </submittedName>
</protein>
<organism evidence="5 6">
    <name type="scientific">Pseudovirgaria hyperparasitica</name>
    <dbReference type="NCBI Taxonomy" id="470096"/>
    <lineage>
        <taxon>Eukaryota</taxon>
        <taxon>Fungi</taxon>
        <taxon>Dikarya</taxon>
        <taxon>Ascomycota</taxon>
        <taxon>Pezizomycotina</taxon>
        <taxon>Dothideomycetes</taxon>
        <taxon>Dothideomycetes incertae sedis</taxon>
        <taxon>Acrospermales</taxon>
        <taxon>Acrospermaceae</taxon>
        <taxon>Pseudovirgaria</taxon>
    </lineage>
</organism>
<evidence type="ECO:0000256" key="1">
    <source>
        <dbReference type="ARBA" id="ARBA00022741"/>
    </source>
</evidence>
<accession>A0A6A6WGY6</accession>
<dbReference type="PROSITE" id="PS50297">
    <property type="entry name" value="ANK_REP_REGION"/>
    <property type="match status" value="1"/>
</dbReference>
<dbReference type="InterPro" id="IPR002110">
    <property type="entry name" value="Ankyrin_rpt"/>
</dbReference>
<dbReference type="Gene3D" id="1.25.40.20">
    <property type="entry name" value="Ankyrin repeat-containing domain"/>
    <property type="match status" value="1"/>
</dbReference>
<keyword evidence="5" id="KW-0378">Hydrolase</keyword>
<feature type="domain" description="ATPase AAA-type core" evidence="4">
    <location>
        <begin position="263"/>
        <end position="418"/>
    </location>
</feature>
<dbReference type="SUPFAM" id="SSF48403">
    <property type="entry name" value="Ankyrin repeat"/>
    <property type="match status" value="1"/>
</dbReference>
<dbReference type="InterPro" id="IPR027417">
    <property type="entry name" value="P-loop_NTPase"/>
</dbReference>
<dbReference type="SUPFAM" id="SSF52540">
    <property type="entry name" value="P-loop containing nucleoside triphosphate hydrolases"/>
    <property type="match status" value="1"/>
</dbReference>
<dbReference type="PROSITE" id="PS50088">
    <property type="entry name" value="ANK_REPEAT"/>
    <property type="match status" value="1"/>
</dbReference>
<evidence type="ECO:0000313" key="5">
    <source>
        <dbReference type="EMBL" id="KAF2762063.1"/>
    </source>
</evidence>
<keyword evidence="1" id="KW-0547">Nucleotide-binding</keyword>
<dbReference type="EMBL" id="ML996566">
    <property type="protein sequence ID" value="KAF2762063.1"/>
    <property type="molecule type" value="Genomic_DNA"/>
</dbReference>
<gene>
    <name evidence="5" type="ORF">EJ05DRAFT_496935</name>
</gene>
<dbReference type="PRINTS" id="PR00300">
    <property type="entry name" value="CLPPROTEASEA"/>
</dbReference>
<dbReference type="GeneID" id="54487523"/>
<dbReference type="InterPro" id="IPR003959">
    <property type="entry name" value="ATPase_AAA_core"/>
</dbReference>
<proteinExistence type="predicted"/>
<sequence length="566" mass="64472">MPKFKVSQEINLPDIPFPFRWIPSENAADDIKLAVQKRTEMTVERLCWVLRNAPRSNSIRDYISSFDVSMVRSNLSTNLNGHNPLFYAVASMHVDVVGLLVGLGGDINVALPSRPGLSIPLIAFAALEGWCRLRRHQGTEMIRKLLALGADHELIPRDMWEDYIRAPAKLAPPGALPPKATWCSGRIRIALAKALNLTDRYLLFTAEEYKSPSRLQSQILSDTQSKSLFELPFYVVAQRYAIERIQKSLMSHIVVQDRRPLVLIFGGPSGHGKTELARQIKDLLNVSFHNVNCTDMKFNNDIFGPHAPYKGYEDGSPLNNFLADRNGNRAVVLLDEFEKTSQEVHHTLLRPFDEGIYQDRRNGDNVGCKNMIFIMTTNLFDDEITAFYNNHLAKKSHTERKNVNGTIYRELQSRLRQKMRQRFGVPLAGRIREIVPFFPFSPTEFPVVSHKNILKLSDSLYPPPDKDNKRYLGKIHIEVVDEEAVCQNIVYDSQEGARSIERDIEDKIRNGVLDLYLDRDDSLENIAKSPLMNMEVTIEPNDGDRKMIIVRDNGTISAPREFPLSF</sequence>
<dbReference type="Gene3D" id="3.40.50.300">
    <property type="entry name" value="P-loop containing nucleotide triphosphate hydrolases"/>
    <property type="match status" value="1"/>
</dbReference>
<dbReference type="PANTHER" id="PTHR11638:SF93">
    <property type="entry name" value="MITOCHONDRIAL DISAGGREGASE"/>
    <property type="match status" value="1"/>
</dbReference>
<feature type="repeat" description="ANK" evidence="3">
    <location>
        <begin position="80"/>
        <end position="112"/>
    </location>
</feature>
<evidence type="ECO:0000313" key="6">
    <source>
        <dbReference type="Proteomes" id="UP000799437"/>
    </source>
</evidence>
<name>A0A6A6WGY6_9PEZI</name>
<reference evidence="5" key="1">
    <citation type="journal article" date="2020" name="Stud. Mycol.">
        <title>101 Dothideomycetes genomes: a test case for predicting lifestyles and emergence of pathogens.</title>
        <authorList>
            <person name="Haridas S."/>
            <person name="Albert R."/>
            <person name="Binder M."/>
            <person name="Bloem J."/>
            <person name="Labutti K."/>
            <person name="Salamov A."/>
            <person name="Andreopoulos B."/>
            <person name="Baker S."/>
            <person name="Barry K."/>
            <person name="Bills G."/>
            <person name="Bluhm B."/>
            <person name="Cannon C."/>
            <person name="Castanera R."/>
            <person name="Culley D."/>
            <person name="Daum C."/>
            <person name="Ezra D."/>
            <person name="Gonzalez J."/>
            <person name="Henrissat B."/>
            <person name="Kuo A."/>
            <person name="Liang C."/>
            <person name="Lipzen A."/>
            <person name="Lutzoni F."/>
            <person name="Magnuson J."/>
            <person name="Mondo S."/>
            <person name="Nolan M."/>
            <person name="Ohm R."/>
            <person name="Pangilinan J."/>
            <person name="Park H.-J."/>
            <person name="Ramirez L."/>
            <person name="Alfaro M."/>
            <person name="Sun H."/>
            <person name="Tritt A."/>
            <person name="Yoshinaga Y."/>
            <person name="Zwiers L.-H."/>
            <person name="Turgeon B."/>
            <person name="Goodwin S."/>
            <person name="Spatafora J."/>
            <person name="Crous P."/>
            <person name="Grigoriev I."/>
        </authorList>
    </citation>
    <scope>NUCLEOTIDE SEQUENCE</scope>
    <source>
        <strain evidence="5">CBS 121739</strain>
    </source>
</reference>
<dbReference type="GO" id="GO:0005739">
    <property type="term" value="C:mitochondrion"/>
    <property type="evidence" value="ECO:0007669"/>
    <property type="project" value="TreeGrafter"/>
</dbReference>